<dbReference type="RefSeq" id="WP_067485478.1">
    <property type="nucleotide sequence ID" value="NZ_SNXK01000001.1"/>
</dbReference>
<dbReference type="InterPro" id="IPR041458">
    <property type="entry name" value="Rv3651-like_N"/>
</dbReference>
<keyword evidence="3" id="KW-1185">Reference proteome</keyword>
<proteinExistence type="predicted"/>
<dbReference type="AlphaFoldDB" id="A0A4V3CQJ9"/>
<evidence type="ECO:0000313" key="3">
    <source>
        <dbReference type="Proteomes" id="UP000295087"/>
    </source>
</evidence>
<dbReference type="Proteomes" id="UP000295087">
    <property type="component" value="Unassembled WGS sequence"/>
</dbReference>
<reference evidence="2 3" key="1">
    <citation type="submission" date="2019-03" db="EMBL/GenBank/DDBJ databases">
        <title>Genomic Encyclopedia of Type Strains, Phase IV (KMG-IV): sequencing the most valuable type-strain genomes for metagenomic binning, comparative biology and taxonomic classification.</title>
        <authorList>
            <person name="Goeker M."/>
        </authorList>
    </citation>
    <scope>NUCLEOTIDE SEQUENCE [LARGE SCALE GENOMIC DNA]</scope>
    <source>
        <strain evidence="2 3">DSM 44496</strain>
    </source>
</reference>
<organism evidence="2 3">
    <name type="scientific">Nocardia ignorata</name>
    <dbReference type="NCBI Taxonomy" id="145285"/>
    <lineage>
        <taxon>Bacteria</taxon>
        <taxon>Bacillati</taxon>
        <taxon>Actinomycetota</taxon>
        <taxon>Actinomycetes</taxon>
        <taxon>Mycobacteriales</taxon>
        <taxon>Nocardiaceae</taxon>
        <taxon>Nocardia</taxon>
    </lineage>
</organism>
<gene>
    <name evidence="2" type="ORF">DFR75_1011652</name>
</gene>
<dbReference type="Pfam" id="PF18007">
    <property type="entry name" value="Rv3651-like_N"/>
    <property type="match status" value="1"/>
</dbReference>
<accession>A0A4V3CQJ9</accession>
<name>A0A4V3CQJ9_NOCIG</name>
<comment type="caution">
    <text evidence="2">The sequence shown here is derived from an EMBL/GenBank/DDBJ whole genome shotgun (WGS) entry which is preliminary data.</text>
</comment>
<evidence type="ECO:0000259" key="1">
    <source>
        <dbReference type="Pfam" id="PF18007"/>
    </source>
</evidence>
<dbReference type="EMBL" id="SNXK01000001">
    <property type="protein sequence ID" value="TDP42539.1"/>
    <property type="molecule type" value="Genomic_DNA"/>
</dbReference>
<feature type="domain" description="Rv3651-like N-terminal" evidence="1">
    <location>
        <begin position="6"/>
        <end position="93"/>
    </location>
</feature>
<protein>
    <recommendedName>
        <fullName evidence="1">Rv3651-like N-terminal domain-containing protein</fullName>
    </recommendedName>
</protein>
<sequence>MTADGWLLVETLTEDLEPALVADDARIREWIAPRRWPRALGAAKAKLLRDAVRGGESARLGDTVVVVEPVRCALGGTHGVQVWIGPADAPVPPRRHVAAWDWDARTELAHHGPGLEELIFAREPGAVRVVRTPPEAFGRMVRFDGRVDYFAMASTLEPGGRWQGAVDVLGDDEQVRRFQMVARARPELRRVSGLMHAVPELGGETVDLEVAMLRAVSKGVDVGAGLILLASGVIYEWVADPPPPLDRWAVERPTIDPADLTALRAACAELVHAPDTTRRLTLRVRFAEGEWIRAHAELATVTTAATGHGLLRVRPSVDGESG</sequence>
<evidence type="ECO:0000313" key="2">
    <source>
        <dbReference type="EMBL" id="TDP42539.1"/>
    </source>
</evidence>